<evidence type="ECO:0000256" key="5">
    <source>
        <dbReference type="ARBA" id="ARBA00022989"/>
    </source>
</evidence>
<evidence type="ECO:0000256" key="3">
    <source>
        <dbReference type="ARBA" id="ARBA00022475"/>
    </source>
</evidence>
<dbReference type="PANTHER" id="PTHR42865:SF7">
    <property type="entry name" value="PROTON_GLUTAMATE-ASPARTATE SYMPORTER"/>
    <property type="match status" value="1"/>
</dbReference>
<evidence type="ECO:0000313" key="8">
    <source>
        <dbReference type="EMBL" id="AOS44364.1"/>
    </source>
</evidence>
<evidence type="ECO:0000256" key="1">
    <source>
        <dbReference type="ARBA" id="ARBA00004651"/>
    </source>
</evidence>
<evidence type="ECO:0000256" key="2">
    <source>
        <dbReference type="ARBA" id="ARBA00022448"/>
    </source>
</evidence>
<dbReference type="Proteomes" id="UP000095228">
    <property type="component" value="Chromosome"/>
</dbReference>
<dbReference type="GO" id="GO:0005886">
    <property type="term" value="C:plasma membrane"/>
    <property type="evidence" value="ECO:0007669"/>
    <property type="project" value="UniProtKB-SubCell"/>
</dbReference>
<dbReference type="PRINTS" id="PR00173">
    <property type="entry name" value="EDTRNSPORT"/>
</dbReference>
<dbReference type="InterPro" id="IPR001991">
    <property type="entry name" value="Na-dicarboxylate_symporter"/>
</dbReference>
<dbReference type="KEGG" id="obg:Verru16b_01425"/>
<dbReference type="AlphaFoldDB" id="A0A1D8ATZ2"/>
<dbReference type="Pfam" id="PF00375">
    <property type="entry name" value="SDF"/>
    <property type="match status" value="1"/>
</dbReference>
<reference evidence="8 9" key="1">
    <citation type="submission" date="2016-06" db="EMBL/GenBank/DDBJ databases">
        <title>Three novel species with peptidoglycan cell walls form the new genus Lacunisphaera gen. nov. in the family Opitutaceae of the verrucomicrobial subdivision 4.</title>
        <authorList>
            <person name="Rast P."/>
            <person name="Gloeckner I."/>
            <person name="Jogler M."/>
            <person name="Boedeker C."/>
            <person name="Jeske O."/>
            <person name="Wiegand S."/>
            <person name="Reinhardt R."/>
            <person name="Schumann P."/>
            <person name="Rohde M."/>
            <person name="Spring S."/>
            <person name="Gloeckner F.O."/>
            <person name="Jogler C."/>
        </authorList>
    </citation>
    <scope>NUCLEOTIDE SEQUENCE [LARGE SCALE GENOMIC DNA]</scope>
    <source>
        <strain evidence="8 9">IG16b</strain>
    </source>
</reference>
<proteinExistence type="predicted"/>
<feature type="transmembrane region" description="Helical" evidence="7">
    <location>
        <begin position="198"/>
        <end position="216"/>
    </location>
</feature>
<dbReference type="GO" id="GO:0015293">
    <property type="term" value="F:symporter activity"/>
    <property type="evidence" value="ECO:0007669"/>
    <property type="project" value="UniProtKB-KW"/>
</dbReference>
<keyword evidence="9" id="KW-1185">Reference proteome</keyword>
<keyword evidence="5 7" id="KW-1133">Transmembrane helix</keyword>
<evidence type="ECO:0000256" key="6">
    <source>
        <dbReference type="ARBA" id="ARBA00023136"/>
    </source>
</evidence>
<gene>
    <name evidence="8" type="primary">gltP</name>
    <name evidence="8" type="ORF">Verru16b_01425</name>
</gene>
<keyword evidence="4 7" id="KW-0812">Transmembrane</keyword>
<evidence type="ECO:0000313" key="9">
    <source>
        <dbReference type="Proteomes" id="UP000095228"/>
    </source>
</evidence>
<dbReference type="STRING" id="1838286.Verru16b_01425"/>
<dbReference type="InterPro" id="IPR036458">
    <property type="entry name" value="Na:dicarbo_symporter_sf"/>
</dbReference>
<feature type="transmembrane region" description="Helical" evidence="7">
    <location>
        <begin position="15"/>
        <end position="36"/>
    </location>
</feature>
<comment type="subcellular location">
    <subcellularLocation>
        <location evidence="1">Cell membrane</location>
        <topology evidence="1">Multi-pass membrane protein</topology>
    </subcellularLocation>
</comment>
<evidence type="ECO:0000256" key="4">
    <source>
        <dbReference type="ARBA" id="ARBA00022692"/>
    </source>
</evidence>
<dbReference type="EMBL" id="CP016094">
    <property type="protein sequence ID" value="AOS44364.1"/>
    <property type="molecule type" value="Genomic_DNA"/>
</dbReference>
<evidence type="ECO:0000256" key="7">
    <source>
        <dbReference type="SAM" id="Phobius"/>
    </source>
</evidence>
<feature type="transmembrane region" description="Helical" evidence="7">
    <location>
        <begin position="270"/>
        <end position="291"/>
    </location>
</feature>
<dbReference type="PATRIC" id="fig|1838286.3.peg.1440"/>
<sequence>MRMAGSTSDKLANRILRGLVVGIILGVITLVAGPHVPLPEGLQALLEHVGVKSSATLLEAMRGISTVLLDPFGRVFLRLLFFVIIPLVFASLATGVVQLGRPDKLGPLAGRTFALFFLNMAIGVALGLVMMNTLQPGSYIDEATKARLMTEFGGAAQKHVSASASQTGLSLAVIVEMFMPANLFAAVVGSSTARIGDVLPLILFAILVGVVGMSFPDDKRHRLMDSLQMVTDLMTGIVHFALRLAPYAVPCLIYSVLVKSGLDIIKALGVFVLGCAAVMALHLFGTMSVWLKVWTRWSPRAYFAAIKDVLVTAFSTSSSNATLPAALENATDKLNISPSTAGFVLPLGTTMNMSGTALYEGCVVLFVAQVFGVDLSIGQQITLLLLSVLSAVAVAGIPGGSLPLIAGLLITFGIPPEGIGIILGTDRILDMCRTATNVGCDITTAVVVDELTKRAESRTAG</sequence>
<dbReference type="GO" id="GO:0006835">
    <property type="term" value="P:dicarboxylic acid transport"/>
    <property type="evidence" value="ECO:0007669"/>
    <property type="project" value="TreeGrafter"/>
</dbReference>
<keyword evidence="6 7" id="KW-0472">Membrane</keyword>
<feature type="transmembrane region" description="Helical" evidence="7">
    <location>
        <begin position="112"/>
        <end position="131"/>
    </location>
</feature>
<organism evidence="8 9">
    <name type="scientific">Lacunisphaera limnophila</name>
    <dbReference type="NCBI Taxonomy" id="1838286"/>
    <lineage>
        <taxon>Bacteria</taxon>
        <taxon>Pseudomonadati</taxon>
        <taxon>Verrucomicrobiota</taxon>
        <taxon>Opitutia</taxon>
        <taxon>Opitutales</taxon>
        <taxon>Opitutaceae</taxon>
        <taxon>Lacunisphaera</taxon>
    </lineage>
</organism>
<feature type="transmembrane region" description="Helical" evidence="7">
    <location>
        <begin position="356"/>
        <end position="374"/>
    </location>
</feature>
<feature type="transmembrane region" description="Helical" evidence="7">
    <location>
        <begin position="404"/>
        <end position="423"/>
    </location>
</feature>
<dbReference type="Gene3D" id="1.10.3860.10">
    <property type="entry name" value="Sodium:dicarboxylate symporter"/>
    <property type="match status" value="1"/>
</dbReference>
<keyword evidence="3" id="KW-1003">Cell membrane</keyword>
<name>A0A1D8ATZ2_9BACT</name>
<feature type="transmembrane region" description="Helical" evidence="7">
    <location>
        <begin position="381"/>
        <end position="398"/>
    </location>
</feature>
<protein>
    <submittedName>
        <fullName evidence="8">Proton glutamate symport protein</fullName>
    </submittedName>
</protein>
<keyword evidence="2" id="KW-0813">Transport</keyword>
<feature type="transmembrane region" description="Helical" evidence="7">
    <location>
        <begin position="75"/>
        <end position="100"/>
    </location>
</feature>
<feature type="transmembrane region" description="Helical" evidence="7">
    <location>
        <begin position="168"/>
        <end position="186"/>
    </location>
</feature>
<dbReference type="SUPFAM" id="SSF118215">
    <property type="entry name" value="Proton glutamate symport protein"/>
    <property type="match status" value="1"/>
</dbReference>
<dbReference type="PANTHER" id="PTHR42865">
    <property type="entry name" value="PROTON/GLUTAMATE-ASPARTATE SYMPORTER"/>
    <property type="match status" value="1"/>
</dbReference>
<accession>A0A1D8ATZ2</accession>
<feature type="transmembrane region" description="Helical" evidence="7">
    <location>
        <begin position="236"/>
        <end position="258"/>
    </location>
</feature>